<evidence type="ECO:0000313" key="1">
    <source>
        <dbReference type="EMBL" id="KZV92905.1"/>
    </source>
</evidence>
<dbReference type="InParanoid" id="A0A165I504"/>
<dbReference type="Proteomes" id="UP000077266">
    <property type="component" value="Unassembled WGS sequence"/>
</dbReference>
<evidence type="ECO:0000313" key="2">
    <source>
        <dbReference type="Proteomes" id="UP000077266"/>
    </source>
</evidence>
<proteinExistence type="predicted"/>
<organism evidence="1 2">
    <name type="scientific">Exidia glandulosa HHB12029</name>
    <dbReference type="NCBI Taxonomy" id="1314781"/>
    <lineage>
        <taxon>Eukaryota</taxon>
        <taxon>Fungi</taxon>
        <taxon>Dikarya</taxon>
        <taxon>Basidiomycota</taxon>
        <taxon>Agaricomycotina</taxon>
        <taxon>Agaricomycetes</taxon>
        <taxon>Auriculariales</taxon>
        <taxon>Exidiaceae</taxon>
        <taxon>Exidia</taxon>
    </lineage>
</organism>
<dbReference type="EMBL" id="KV425999">
    <property type="protein sequence ID" value="KZV92905.1"/>
    <property type="molecule type" value="Genomic_DNA"/>
</dbReference>
<dbReference type="AlphaFoldDB" id="A0A165I504"/>
<name>A0A165I504_EXIGL</name>
<accession>A0A165I504</accession>
<sequence>MPCSPWWTRSKKDERVAPLAGRVCKKSERPCALVARRPTDAGERDRDRARCRLWMWWAGGWLGRFGRSVLGGVSSFWAHGLLKPEPIKAEPKPRYLGRAGPAHHYLEVEDGRARASVPSHYAGRTKRQ</sequence>
<gene>
    <name evidence="1" type="ORF">EXIGLDRAFT_58917</name>
</gene>
<keyword evidence="2" id="KW-1185">Reference proteome</keyword>
<protein>
    <submittedName>
        <fullName evidence="1">Uncharacterized protein</fullName>
    </submittedName>
</protein>
<reference evidence="1 2" key="1">
    <citation type="journal article" date="2016" name="Mol. Biol. Evol.">
        <title>Comparative Genomics of Early-Diverging Mushroom-Forming Fungi Provides Insights into the Origins of Lignocellulose Decay Capabilities.</title>
        <authorList>
            <person name="Nagy L.G."/>
            <person name="Riley R."/>
            <person name="Tritt A."/>
            <person name="Adam C."/>
            <person name="Daum C."/>
            <person name="Floudas D."/>
            <person name="Sun H."/>
            <person name="Yadav J.S."/>
            <person name="Pangilinan J."/>
            <person name="Larsson K.H."/>
            <person name="Matsuura K."/>
            <person name="Barry K."/>
            <person name="Labutti K."/>
            <person name="Kuo R."/>
            <person name="Ohm R.A."/>
            <person name="Bhattacharya S.S."/>
            <person name="Shirouzu T."/>
            <person name="Yoshinaga Y."/>
            <person name="Martin F.M."/>
            <person name="Grigoriev I.V."/>
            <person name="Hibbett D.S."/>
        </authorList>
    </citation>
    <scope>NUCLEOTIDE SEQUENCE [LARGE SCALE GENOMIC DNA]</scope>
    <source>
        <strain evidence="1 2">HHB12029</strain>
    </source>
</reference>